<protein>
    <submittedName>
        <fullName evidence="1">Uncharacterized protein</fullName>
    </submittedName>
</protein>
<proteinExistence type="predicted"/>
<keyword evidence="2" id="KW-1185">Reference proteome</keyword>
<dbReference type="Proteomes" id="UP001163046">
    <property type="component" value="Unassembled WGS sequence"/>
</dbReference>
<comment type="caution">
    <text evidence="1">The sequence shown here is derived from an EMBL/GenBank/DDBJ whole genome shotgun (WGS) entry which is preliminary data.</text>
</comment>
<evidence type="ECO:0000313" key="1">
    <source>
        <dbReference type="EMBL" id="KAJ7351068.1"/>
    </source>
</evidence>
<dbReference type="AlphaFoldDB" id="A0A9W9YJG2"/>
<reference evidence="1" key="1">
    <citation type="submission" date="2023-01" db="EMBL/GenBank/DDBJ databases">
        <title>Genome assembly of the deep-sea coral Lophelia pertusa.</title>
        <authorList>
            <person name="Herrera S."/>
            <person name="Cordes E."/>
        </authorList>
    </citation>
    <scope>NUCLEOTIDE SEQUENCE</scope>
    <source>
        <strain evidence="1">USNM1676648</strain>
        <tissue evidence="1">Polyp</tissue>
    </source>
</reference>
<accession>A0A9W9YJG2</accession>
<sequence>MRTSFQSKLPGYLNFANTKKRGREDGDEENFAAEWRVTLHKALINNYPENAPVMKVVRDDDTLIFSKQLPVGYYPNWNAVLRQTYDTVQETLVHVQVPKYNFIFKEQLVFQFDSDGISERAFLRQFDDGRNRTLDTHQEYMQNLARADATVKQVLDALVATMSNGTTVYEFKDTKGTLRDRYEALQIIDSTHNSDYGYFEQAGFYELRPYDWKSLFTSQYKHRFCFSEAMAILLGLHDSANYNLVNGATVTKDSDGVYIVEFSSYFSRLFWTTQVLQKKYASVLQQQVYKIFPTLSLAVNPALKTVTFKTVQNIRIVLTTRKNSRHERQPQHFAASFNTRAMEERVVAFYPQAERHERKLAKQQHVQNLELTLRDSWNWQQEPILYTGANRRNRLVLKMNSLLGKPESICLEGSTNAQGKYAFTKTNRGFINIDRGDEVCITNLGMNNEQIFNVEEKQLSLQQTVLDQLGNTVRTHLYLPSCRIVTLRELCNQLVTLTTSSSSTAEWKMRFLDRTTCVLNPTSTSSRELLMPASMGFCLGLCDVQGNPSDFANLMKTTFNTGDTIELNQYANADGDRWLSFRVSPGAKINDFAVRKGVPVCRPLDENIWMYVSRNSFATLFVNGDFINDSYVGRERVQAMDVFEYNTYKQGQWANYSPANVQWKRVNKYSPEELVFEFTTERNRPLSNVDFILYLNFRKKNVY</sequence>
<evidence type="ECO:0000313" key="2">
    <source>
        <dbReference type="Proteomes" id="UP001163046"/>
    </source>
</evidence>
<gene>
    <name evidence="1" type="ORF">OS493_037021</name>
</gene>
<organism evidence="1 2">
    <name type="scientific">Desmophyllum pertusum</name>
    <dbReference type="NCBI Taxonomy" id="174260"/>
    <lineage>
        <taxon>Eukaryota</taxon>
        <taxon>Metazoa</taxon>
        <taxon>Cnidaria</taxon>
        <taxon>Anthozoa</taxon>
        <taxon>Hexacorallia</taxon>
        <taxon>Scleractinia</taxon>
        <taxon>Caryophylliina</taxon>
        <taxon>Caryophylliidae</taxon>
        <taxon>Desmophyllum</taxon>
    </lineage>
</organism>
<name>A0A9W9YJG2_9CNID</name>
<dbReference type="EMBL" id="MU827367">
    <property type="protein sequence ID" value="KAJ7351068.1"/>
    <property type="molecule type" value="Genomic_DNA"/>
</dbReference>